<protein>
    <submittedName>
        <fullName evidence="9">MMPL family transporter</fullName>
    </submittedName>
</protein>
<keyword evidence="2" id="KW-1003">Cell membrane</keyword>
<evidence type="ECO:0000256" key="4">
    <source>
        <dbReference type="ARBA" id="ARBA00022989"/>
    </source>
</evidence>
<evidence type="ECO:0000256" key="5">
    <source>
        <dbReference type="ARBA" id="ARBA00023136"/>
    </source>
</evidence>
<dbReference type="InterPro" id="IPR004869">
    <property type="entry name" value="MMPL_dom"/>
</dbReference>
<feature type="transmembrane region" description="Helical" evidence="7">
    <location>
        <begin position="311"/>
        <end position="332"/>
    </location>
</feature>
<feature type="transmembrane region" description="Helical" evidence="7">
    <location>
        <begin position="284"/>
        <end position="305"/>
    </location>
</feature>
<keyword evidence="3 7" id="KW-0812">Transmembrane</keyword>
<organism evidence="9 10">
    <name type="scientific">Cryobacterium zhongshanensis</name>
    <dbReference type="NCBI Taxonomy" id="2928153"/>
    <lineage>
        <taxon>Bacteria</taxon>
        <taxon>Bacillati</taxon>
        <taxon>Actinomycetota</taxon>
        <taxon>Actinomycetes</taxon>
        <taxon>Micrococcales</taxon>
        <taxon>Microbacteriaceae</taxon>
        <taxon>Cryobacterium</taxon>
    </lineage>
</organism>
<feature type="transmembrane region" description="Helical" evidence="7">
    <location>
        <begin position="533"/>
        <end position="552"/>
    </location>
</feature>
<feature type="region of interest" description="Disordered" evidence="6">
    <location>
        <begin position="343"/>
        <end position="365"/>
    </location>
</feature>
<dbReference type="PROSITE" id="PS50156">
    <property type="entry name" value="SSD"/>
    <property type="match status" value="1"/>
</dbReference>
<feature type="compositionally biased region" description="Low complexity" evidence="6">
    <location>
        <begin position="45"/>
        <end position="58"/>
    </location>
</feature>
<dbReference type="InterPro" id="IPR050545">
    <property type="entry name" value="Mycobact_MmpL"/>
</dbReference>
<dbReference type="Gene3D" id="1.20.1640.10">
    <property type="entry name" value="Multidrug efflux transporter AcrB transmembrane domain"/>
    <property type="match status" value="2"/>
</dbReference>
<evidence type="ECO:0000259" key="8">
    <source>
        <dbReference type="PROSITE" id="PS50156"/>
    </source>
</evidence>
<keyword evidence="10" id="KW-1185">Reference proteome</keyword>
<feature type="transmembrane region" description="Helical" evidence="7">
    <location>
        <begin position="182"/>
        <end position="202"/>
    </location>
</feature>
<keyword evidence="5 7" id="KW-0472">Membrane</keyword>
<dbReference type="Pfam" id="PF03176">
    <property type="entry name" value="MMPL"/>
    <property type="match status" value="2"/>
</dbReference>
<feature type="transmembrane region" description="Helical" evidence="7">
    <location>
        <begin position="642"/>
        <end position="664"/>
    </location>
</feature>
<gene>
    <name evidence="9" type="ORF">MQH31_02680</name>
</gene>
<comment type="subcellular location">
    <subcellularLocation>
        <location evidence="1">Cell membrane</location>
        <topology evidence="1">Multi-pass membrane protein</topology>
    </subcellularLocation>
</comment>
<dbReference type="SUPFAM" id="SSF82866">
    <property type="entry name" value="Multidrug efflux transporter AcrB transmembrane domain"/>
    <property type="match status" value="2"/>
</dbReference>
<dbReference type="GO" id="GO:0005886">
    <property type="term" value="C:plasma membrane"/>
    <property type="evidence" value="ECO:0007669"/>
    <property type="project" value="UniProtKB-SubCell"/>
</dbReference>
<dbReference type="PANTHER" id="PTHR33406">
    <property type="entry name" value="MEMBRANE PROTEIN MJ1562-RELATED"/>
    <property type="match status" value="1"/>
</dbReference>
<feature type="transmembrane region" description="Helical" evidence="7">
    <location>
        <begin position="386"/>
        <end position="407"/>
    </location>
</feature>
<keyword evidence="4 7" id="KW-1133">Transmembrane helix</keyword>
<evidence type="ECO:0000256" key="7">
    <source>
        <dbReference type="SAM" id="Phobius"/>
    </source>
</evidence>
<feature type="domain" description="SSD" evidence="8">
    <location>
        <begin position="202"/>
        <end position="334"/>
    </location>
</feature>
<dbReference type="EMBL" id="JALGAR010000001">
    <property type="protein sequence ID" value="MCI4656718.1"/>
    <property type="molecule type" value="Genomic_DNA"/>
</dbReference>
<feature type="transmembrane region" description="Helical" evidence="7">
    <location>
        <begin position="559"/>
        <end position="580"/>
    </location>
</feature>
<dbReference type="Proteomes" id="UP001165341">
    <property type="component" value="Unassembled WGS sequence"/>
</dbReference>
<dbReference type="AlphaFoldDB" id="A0AA41QT55"/>
<dbReference type="PANTHER" id="PTHR33406:SF13">
    <property type="entry name" value="MEMBRANE PROTEIN YDFJ"/>
    <property type="match status" value="1"/>
</dbReference>
<reference evidence="9" key="1">
    <citation type="submission" date="2022-03" db="EMBL/GenBank/DDBJ databases">
        <title>Cryobacterium sp. nov. strain ZS14-85, isolated from Antarctic soil.</title>
        <authorList>
            <person name="Li J."/>
            <person name="Niu G."/>
        </authorList>
    </citation>
    <scope>NUCLEOTIDE SEQUENCE</scope>
    <source>
        <strain evidence="9">ZS14-85</strain>
    </source>
</reference>
<comment type="caution">
    <text evidence="9">The sequence shown here is derived from an EMBL/GenBank/DDBJ whole genome shotgun (WGS) entry which is preliminary data.</text>
</comment>
<evidence type="ECO:0000256" key="1">
    <source>
        <dbReference type="ARBA" id="ARBA00004651"/>
    </source>
</evidence>
<dbReference type="RefSeq" id="WP_243010807.1">
    <property type="nucleotide sequence ID" value="NZ_JALGAR010000001.1"/>
</dbReference>
<feature type="transmembrane region" description="Helical" evidence="7">
    <location>
        <begin position="600"/>
        <end position="621"/>
    </location>
</feature>
<name>A0AA41QT55_9MICO</name>
<accession>A0AA41QT55</accession>
<evidence type="ECO:0000313" key="9">
    <source>
        <dbReference type="EMBL" id="MCI4656718.1"/>
    </source>
</evidence>
<feature type="transmembrane region" description="Helical" evidence="7">
    <location>
        <begin position="235"/>
        <end position="257"/>
    </location>
</feature>
<evidence type="ECO:0000313" key="10">
    <source>
        <dbReference type="Proteomes" id="UP001165341"/>
    </source>
</evidence>
<feature type="transmembrane region" description="Helical" evidence="7">
    <location>
        <begin position="209"/>
        <end position="229"/>
    </location>
</feature>
<dbReference type="InterPro" id="IPR000731">
    <property type="entry name" value="SSD"/>
</dbReference>
<feature type="transmembrane region" description="Helical" evidence="7">
    <location>
        <begin position="17"/>
        <end position="37"/>
    </location>
</feature>
<sequence length="744" mass="77392">MATFLSLIGRFSARHRLVVIGAWLLIVTVLIGTLVIASGQGSPGTASSSIPSTQSSQALERMSQEFPDLGTSTPASLQLVFQSDTGAAVTDAAVTAQIAGVLTDAAGIPDIAFVSDPFDAQKPYISQDGSTAVATLSFGDLSADQQKASYQAALTVQADAPDGLRVEIGGNLVPLGAPPAGIGEGVGVIVAFLVLILTFGSLLAAGANLLIAVFGVGVGLVGVLAYGALTPIGDTTIILAPMLGLAVGIDYSLFILTRFRAELRTGRNVEDSVARTTGTAGSSVVFAGLTVIIALVGLLVANISFITEMGIAAAFAILVSVLMALTLLPVLMRTLGRRVLPKKERTRRTNAVETHTDGSPDAHSSTRTGFLRSWGTFVVAHPVRSLLAGVVVLVIVAAPILSMKTAFSIPGGADPTSTQRTAYNLIIDEFGGVQSPLVVLAEADGGITAQTTSVQDALAGLPGVQMVVPGPISADGNVALLTVIPAEGPIDQQTKDLVQQIRTDADSVPGVHLEVTGETAIGIDQDQALQDALIRYLIVIVVISLVLLIVMFRSLLIPLIATLGYLLSVGASFGASVAVFQWDWLDALIPAPQGDPMMSILPILLVGVLFGLAMDYQVFLVSRIQEMHNTGMSPKQAIIEGFSRSGPVLVAAATIMTVVFAGFATSTFPIAASIAFGLVVGVMADAFIVRLILMPALMSLLGSAAWWLPKWLDRLLPNLDMEGHALDERPESEADKREALLVSE</sequence>
<proteinExistence type="predicted"/>
<evidence type="ECO:0000256" key="2">
    <source>
        <dbReference type="ARBA" id="ARBA00022475"/>
    </source>
</evidence>
<feature type="region of interest" description="Disordered" evidence="6">
    <location>
        <begin position="40"/>
        <end position="62"/>
    </location>
</feature>
<evidence type="ECO:0000256" key="3">
    <source>
        <dbReference type="ARBA" id="ARBA00022692"/>
    </source>
</evidence>
<evidence type="ECO:0000256" key="6">
    <source>
        <dbReference type="SAM" id="MobiDB-lite"/>
    </source>
</evidence>